<evidence type="ECO:0000256" key="10">
    <source>
        <dbReference type="SAM" id="Coils"/>
    </source>
</evidence>
<comment type="caution">
    <text evidence="13">The sequence shown here is derived from an EMBL/GenBank/DDBJ whole genome shotgun (WGS) entry which is preliminary data.</text>
</comment>
<feature type="compositionally biased region" description="Polar residues" evidence="11">
    <location>
        <begin position="339"/>
        <end position="354"/>
    </location>
</feature>
<feature type="region of interest" description="Disordered" evidence="11">
    <location>
        <begin position="331"/>
        <end position="354"/>
    </location>
</feature>
<evidence type="ECO:0000256" key="9">
    <source>
        <dbReference type="ARBA" id="ARBA00037934"/>
    </source>
</evidence>
<dbReference type="PANTHER" id="PTHR12825">
    <property type="entry name" value="BNIP1-RELATED"/>
    <property type="match status" value="1"/>
</dbReference>
<dbReference type="Proteomes" id="UP000226031">
    <property type="component" value="Unassembled WGS sequence"/>
</dbReference>
<feature type="region of interest" description="Disordered" evidence="11">
    <location>
        <begin position="368"/>
        <end position="418"/>
    </location>
</feature>
<dbReference type="STRING" id="73230.A0A2B7ZDW0"/>
<keyword evidence="14" id="KW-1185">Reference proteome</keyword>
<dbReference type="PANTHER" id="PTHR12825:SF0">
    <property type="entry name" value="VESICLE TRANSPORT PROTEIN SEC20"/>
    <property type="match status" value="1"/>
</dbReference>
<feature type="compositionally biased region" description="Basic and acidic residues" evidence="11">
    <location>
        <begin position="368"/>
        <end position="395"/>
    </location>
</feature>
<feature type="compositionally biased region" description="Basic and acidic residues" evidence="11">
    <location>
        <begin position="404"/>
        <end position="418"/>
    </location>
</feature>
<evidence type="ECO:0000313" key="14">
    <source>
        <dbReference type="Proteomes" id="UP000226031"/>
    </source>
</evidence>
<keyword evidence="7 10" id="KW-0175">Coiled coil</keyword>
<dbReference type="EMBL" id="PDND01000130">
    <property type="protein sequence ID" value="PGH31363.1"/>
    <property type="molecule type" value="Genomic_DNA"/>
</dbReference>
<proteinExistence type="inferred from homology"/>
<evidence type="ECO:0000256" key="3">
    <source>
        <dbReference type="ARBA" id="ARBA00022692"/>
    </source>
</evidence>
<evidence type="ECO:0000256" key="2">
    <source>
        <dbReference type="ARBA" id="ARBA00022448"/>
    </source>
</evidence>
<dbReference type="InterPro" id="IPR056173">
    <property type="entry name" value="Sec20_C"/>
</dbReference>
<evidence type="ECO:0000256" key="8">
    <source>
        <dbReference type="ARBA" id="ARBA00023136"/>
    </source>
</evidence>
<keyword evidence="8" id="KW-0472">Membrane</keyword>
<dbReference type="GO" id="GO:0005484">
    <property type="term" value="F:SNAP receptor activity"/>
    <property type="evidence" value="ECO:0007669"/>
    <property type="project" value="InterPro"/>
</dbReference>
<keyword evidence="4" id="KW-0256">Endoplasmic reticulum</keyword>
<reference evidence="13 14" key="1">
    <citation type="submission" date="2017-10" db="EMBL/GenBank/DDBJ databases">
        <title>Comparative genomics in systemic dimorphic fungi from Ajellomycetaceae.</title>
        <authorList>
            <person name="Munoz J.F."/>
            <person name="Mcewen J.G."/>
            <person name="Clay O.K."/>
            <person name="Cuomo C.A."/>
        </authorList>
    </citation>
    <scope>NUCLEOTIDE SEQUENCE [LARGE SCALE GENOMIC DNA]</scope>
    <source>
        <strain evidence="13 14">UAMH4076</strain>
    </source>
</reference>
<sequence length="418" mass="46759">MISPGLQSRITSLSTSHKQTIPLIQRLQNLPAAPGTGDDARLELGAEIHLRLKEMEEQMELLRVELEQLEATWNRKRESGAKEAERERVVVVIGKLEEDLKRRVKRCLARIYGFARIQFRKAQLQAKRNAEAARRKERQLLFAGVEGGEGGEGMRRKGRAGLTHDDLVASASEDITSALRRTHQLMQAELSRSQFAQETLEQSTAALSSLSESYSTLDTLLASSRSLVTSLLRSQKSDTWYLETAFYILVGTIIWLVFRRILYGPLWWTLWMPLKLMVRMSFAVLGGMGLANTATSTQLSGSPGQRVPTSISLGNSGARLLSETPSTVINGVGAKSATAPPSLSSVEGQETRTLQADSESILDKIEKIVEEGSDSKEKGTNVDDISPEERRRQEQMPRNPKKRMHEEKMMDERRKDEL</sequence>
<dbReference type="GO" id="GO:0031201">
    <property type="term" value="C:SNARE complex"/>
    <property type="evidence" value="ECO:0007669"/>
    <property type="project" value="TreeGrafter"/>
</dbReference>
<protein>
    <submittedName>
        <fullName evidence="13">Protein transporter SEC20</fullName>
    </submittedName>
</protein>
<evidence type="ECO:0000256" key="6">
    <source>
        <dbReference type="ARBA" id="ARBA00022989"/>
    </source>
</evidence>
<evidence type="ECO:0000259" key="12">
    <source>
        <dbReference type="Pfam" id="PF03908"/>
    </source>
</evidence>
<evidence type="ECO:0000256" key="7">
    <source>
        <dbReference type="ARBA" id="ARBA00023054"/>
    </source>
</evidence>
<keyword evidence="6" id="KW-1133">Transmembrane helix</keyword>
<gene>
    <name evidence="13" type="ORF">GX50_05843</name>
</gene>
<comment type="subcellular location">
    <subcellularLocation>
        <location evidence="1">Endoplasmic reticulum membrane</location>
        <topology evidence="1">Single-pass type IV membrane protein</topology>
    </subcellularLocation>
</comment>
<evidence type="ECO:0000313" key="13">
    <source>
        <dbReference type="EMBL" id="PGH31363.1"/>
    </source>
</evidence>
<feature type="region of interest" description="Disordered" evidence="11">
    <location>
        <begin position="296"/>
        <end position="316"/>
    </location>
</feature>
<comment type="similarity">
    <text evidence="9">Belongs to the SEC20 family.</text>
</comment>
<feature type="domain" description="Sec20 C-terminal" evidence="12">
    <location>
        <begin position="171"/>
        <end position="261"/>
    </location>
</feature>
<evidence type="ECO:0000256" key="5">
    <source>
        <dbReference type="ARBA" id="ARBA00022892"/>
    </source>
</evidence>
<dbReference type="VEuPathDB" id="FungiDB:EMCG_09688"/>
<accession>A0A2B7ZDW0</accession>
<keyword evidence="3" id="KW-0812">Transmembrane</keyword>
<evidence type="ECO:0000256" key="4">
    <source>
        <dbReference type="ARBA" id="ARBA00022824"/>
    </source>
</evidence>
<dbReference type="GO" id="GO:0005789">
    <property type="term" value="C:endoplasmic reticulum membrane"/>
    <property type="evidence" value="ECO:0007669"/>
    <property type="project" value="UniProtKB-SubCell"/>
</dbReference>
<dbReference type="Pfam" id="PF03908">
    <property type="entry name" value="Sec20"/>
    <property type="match status" value="1"/>
</dbReference>
<evidence type="ECO:0000256" key="1">
    <source>
        <dbReference type="ARBA" id="ARBA00004163"/>
    </source>
</evidence>
<dbReference type="InterPro" id="IPR005606">
    <property type="entry name" value="Sec20"/>
</dbReference>
<name>A0A2B7ZDW0_9EURO</name>
<feature type="compositionally biased region" description="Polar residues" evidence="11">
    <location>
        <begin position="296"/>
        <end position="315"/>
    </location>
</feature>
<feature type="coiled-coil region" evidence="10">
    <location>
        <begin position="52"/>
        <end position="79"/>
    </location>
</feature>
<organism evidence="13 14">
    <name type="scientific">[Emmonsia] crescens</name>
    <dbReference type="NCBI Taxonomy" id="73230"/>
    <lineage>
        <taxon>Eukaryota</taxon>
        <taxon>Fungi</taxon>
        <taxon>Dikarya</taxon>
        <taxon>Ascomycota</taxon>
        <taxon>Pezizomycotina</taxon>
        <taxon>Eurotiomycetes</taxon>
        <taxon>Eurotiomycetidae</taxon>
        <taxon>Onygenales</taxon>
        <taxon>Ajellomycetaceae</taxon>
        <taxon>Emergomyces</taxon>
    </lineage>
</organism>
<evidence type="ECO:0000256" key="11">
    <source>
        <dbReference type="SAM" id="MobiDB-lite"/>
    </source>
</evidence>
<keyword evidence="5" id="KW-0931">ER-Golgi transport</keyword>
<dbReference type="GO" id="GO:0006890">
    <property type="term" value="P:retrograde vesicle-mediated transport, Golgi to endoplasmic reticulum"/>
    <property type="evidence" value="ECO:0007669"/>
    <property type="project" value="InterPro"/>
</dbReference>
<keyword evidence="2" id="KW-0813">Transport</keyword>
<dbReference type="AlphaFoldDB" id="A0A2B7ZDW0"/>